<dbReference type="PROSITE" id="PS50893">
    <property type="entry name" value="ABC_TRANSPORTER_2"/>
    <property type="match status" value="1"/>
</dbReference>
<comment type="similarity">
    <text evidence="4">Belongs to the ABC transporter superfamily. Drug exporter-1 (DrugE1) (TC 3.A.1.105) family.</text>
</comment>
<dbReference type="InterPro" id="IPR003439">
    <property type="entry name" value="ABC_transporter-like_ATP-bd"/>
</dbReference>
<sequence>MNKFRGSTMYAIEVNNLKKYYPKKIPFPLRKIEWVEAVKGISFKVKKGELFGLLGPNGAGKTTTIKMLTTLLEPTDGSARILGYDIRENTREIRRRINLVAEGERTLYWRLSGYENLKYFARIYYVSKEEERERIEFLLKLVGLWEKRNDLVMNYSRGMKQRLAIAKALVNDPEVLFLDEPTLGLDVQSSIFVREFVKKLVDEQGKTVLLTTHYMAEAEQLCDRIAIIDHGKIIALDTPDNLKKLVMDEDVVEIRLKGNVPEEIPWRLAIVERDVESNFTVLRGTVDEEELPKVVEWLVRRKAKIISVEQKEPTLEDVFIRLTGRGLRD</sequence>
<dbReference type="Pfam" id="PF00005">
    <property type="entry name" value="ABC_tran"/>
    <property type="match status" value="1"/>
</dbReference>
<dbReference type="GO" id="GO:1900753">
    <property type="term" value="P:doxorubicin transport"/>
    <property type="evidence" value="ECO:0007669"/>
    <property type="project" value="InterPro"/>
</dbReference>
<dbReference type="PATRIC" id="fig|172049.5.peg.2046"/>
<dbReference type="GO" id="GO:0016887">
    <property type="term" value="F:ATP hydrolysis activity"/>
    <property type="evidence" value="ECO:0007669"/>
    <property type="project" value="InterPro"/>
</dbReference>
<dbReference type="InterPro" id="IPR050763">
    <property type="entry name" value="ABC_transporter_ATP-binding"/>
</dbReference>
<feature type="domain" description="ABC transporter" evidence="5">
    <location>
        <begin position="12"/>
        <end position="255"/>
    </location>
</feature>
<name>A0A101ELZ3_9EURY</name>
<protein>
    <submittedName>
        <fullName evidence="6">ABC-type multidrug transport system, ATPase component</fullName>
    </submittedName>
</protein>
<dbReference type="InterPro" id="IPR005894">
    <property type="entry name" value="DrrA"/>
</dbReference>
<gene>
    <name evidence="6" type="ORF">XD54_1111</name>
</gene>
<dbReference type="PANTHER" id="PTHR42711">
    <property type="entry name" value="ABC TRANSPORTER ATP-BINDING PROTEIN"/>
    <property type="match status" value="1"/>
</dbReference>
<dbReference type="InterPro" id="IPR003593">
    <property type="entry name" value="AAA+_ATPase"/>
</dbReference>
<dbReference type="SUPFAM" id="SSF52540">
    <property type="entry name" value="P-loop containing nucleoside triphosphate hydrolases"/>
    <property type="match status" value="1"/>
</dbReference>
<dbReference type="GO" id="GO:0005524">
    <property type="term" value="F:ATP binding"/>
    <property type="evidence" value="ECO:0007669"/>
    <property type="project" value="UniProtKB-KW"/>
</dbReference>
<evidence type="ECO:0000259" key="5">
    <source>
        <dbReference type="PROSITE" id="PS50893"/>
    </source>
</evidence>
<accession>A0A101ELZ3</accession>
<evidence type="ECO:0000256" key="3">
    <source>
        <dbReference type="ARBA" id="ARBA00022840"/>
    </source>
</evidence>
<comment type="caution">
    <text evidence="6">The sequence shown here is derived from an EMBL/GenBank/DDBJ whole genome shotgun (WGS) entry which is preliminary data.</text>
</comment>
<evidence type="ECO:0000313" key="6">
    <source>
        <dbReference type="EMBL" id="KUK17599.1"/>
    </source>
</evidence>
<dbReference type="PANTHER" id="PTHR42711:SF18">
    <property type="entry name" value="ABC TRANSPORTER, ATP-BINDING PROTEIN"/>
    <property type="match status" value="1"/>
</dbReference>
<proteinExistence type="inferred from homology"/>
<evidence type="ECO:0000256" key="1">
    <source>
        <dbReference type="ARBA" id="ARBA00022448"/>
    </source>
</evidence>
<keyword evidence="1" id="KW-0813">Transport</keyword>
<reference evidence="7" key="1">
    <citation type="journal article" date="2015" name="MBio">
        <title>Genome-Resolved Metagenomic Analysis Reveals Roles for Candidate Phyla and Other Microbial Community Members in Biogeochemical Transformations in Oil Reservoirs.</title>
        <authorList>
            <person name="Hu P."/>
            <person name="Tom L."/>
            <person name="Singh A."/>
            <person name="Thomas B.C."/>
            <person name="Baker B.J."/>
            <person name="Piceno Y.M."/>
            <person name="Andersen G.L."/>
            <person name="Banfield J.F."/>
        </authorList>
    </citation>
    <scope>NUCLEOTIDE SEQUENCE [LARGE SCALE GENOMIC DNA]</scope>
</reference>
<dbReference type="Proteomes" id="UP000053911">
    <property type="component" value="Unassembled WGS sequence"/>
</dbReference>
<evidence type="ECO:0000256" key="2">
    <source>
        <dbReference type="ARBA" id="ARBA00022741"/>
    </source>
</evidence>
<dbReference type="GO" id="GO:0043215">
    <property type="term" value="P:daunorubicin transport"/>
    <property type="evidence" value="ECO:0007669"/>
    <property type="project" value="InterPro"/>
</dbReference>
<evidence type="ECO:0000256" key="4">
    <source>
        <dbReference type="ARBA" id="ARBA00049985"/>
    </source>
</evidence>
<dbReference type="Gene3D" id="3.40.50.300">
    <property type="entry name" value="P-loop containing nucleotide triphosphate hydrolases"/>
    <property type="match status" value="1"/>
</dbReference>
<dbReference type="AlphaFoldDB" id="A0A101ELZ3"/>
<keyword evidence="3" id="KW-0067">ATP-binding</keyword>
<organism evidence="6 7">
    <name type="scientific">Thermococcus sibiricus</name>
    <dbReference type="NCBI Taxonomy" id="172049"/>
    <lineage>
        <taxon>Archaea</taxon>
        <taxon>Methanobacteriati</taxon>
        <taxon>Methanobacteriota</taxon>
        <taxon>Thermococci</taxon>
        <taxon>Thermococcales</taxon>
        <taxon>Thermococcaceae</taxon>
        <taxon>Thermococcus</taxon>
    </lineage>
</organism>
<dbReference type="NCBIfam" id="TIGR01188">
    <property type="entry name" value="drrA"/>
    <property type="match status" value="1"/>
</dbReference>
<dbReference type="InterPro" id="IPR027417">
    <property type="entry name" value="P-loop_NTPase"/>
</dbReference>
<evidence type="ECO:0000313" key="7">
    <source>
        <dbReference type="Proteomes" id="UP000053911"/>
    </source>
</evidence>
<dbReference type="SMART" id="SM00382">
    <property type="entry name" value="AAA"/>
    <property type="match status" value="1"/>
</dbReference>
<dbReference type="EMBL" id="LGFD01000019">
    <property type="protein sequence ID" value="KUK17599.1"/>
    <property type="molecule type" value="Genomic_DNA"/>
</dbReference>
<keyword evidence="2" id="KW-0547">Nucleotide-binding</keyword>